<protein>
    <submittedName>
        <fullName evidence="1">Acyltransferase</fullName>
    </submittedName>
</protein>
<keyword evidence="2" id="KW-1185">Reference proteome</keyword>
<name>A0A6H1U5L0_9CYAN</name>
<accession>A0A6H1U5L0</accession>
<reference evidence="1 2" key="1">
    <citation type="submission" date="2020-04" db="EMBL/GenBank/DDBJ databases">
        <authorList>
            <person name="Basu S."/>
            <person name="Maruthanayagam V."/>
            <person name="Chakraborty S."/>
            <person name="Pramanik A."/>
            <person name="Mukherjee J."/>
            <person name="Brink B."/>
        </authorList>
    </citation>
    <scope>NUCLEOTIDE SEQUENCE [LARGE SCALE GENOMIC DNA]</scope>
    <source>
        <strain evidence="1 2">AP17</strain>
    </source>
</reference>
<dbReference type="KEGG" id="oxy:HCG48_24230"/>
<dbReference type="Proteomes" id="UP000500857">
    <property type="component" value="Chromosome"/>
</dbReference>
<sequence length="88" mass="9885">MRKRGLETTQFTCEIPGMPLAVYRELAAHLEQIGGVEVDLIPQTAPDFDYKRSQIGGASIRVGEGAETGARQRIEQILNYYRQRYAAN</sequence>
<dbReference type="GO" id="GO:0016746">
    <property type="term" value="F:acyltransferase activity"/>
    <property type="evidence" value="ECO:0007669"/>
    <property type="project" value="UniProtKB-KW"/>
</dbReference>
<dbReference type="RefSeq" id="WP_168571469.1">
    <property type="nucleotide sequence ID" value="NZ_CP051167.1"/>
</dbReference>
<organism evidence="1 2">
    <name type="scientific">Oxynema aestuarii AP17</name>
    <dbReference type="NCBI Taxonomy" id="2064643"/>
    <lineage>
        <taxon>Bacteria</taxon>
        <taxon>Bacillati</taxon>
        <taxon>Cyanobacteriota</taxon>
        <taxon>Cyanophyceae</taxon>
        <taxon>Oscillatoriophycideae</taxon>
        <taxon>Oscillatoriales</taxon>
        <taxon>Oscillatoriaceae</taxon>
        <taxon>Oxynema</taxon>
        <taxon>Oxynema aestuarii</taxon>
    </lineage>
</organism>
<keyword evidence="1" id="KW-0012">Acyltransferase</keyword>
<gene>
    <name evidence="1" type="ORF">HCG48_24230</name>
</gene>
<keyword evidence="1" id="KW-0808">Transferase</keyword>
<dbReference type="AlphaFoldDB" id="A0A6H1U5L0"/>
<evidence type="ECO:0000313" key="1">
    <source>
        <dbReference type="EMBL" id="QIZ73323.1"/>
    </source>
</evidence>
<dbReference type="EMBL" id="CP051167">
    <property type="protein sequence ID" value="QIZ73323.1"/>
    <property type="molecule type" value="Genomic_DNA"/>
</dbReference>
<proteinExistence type="predicted"/>
<evidence type="ECO:0000313" key="2">
    <source>
        <dbReference type="Proteomes" id="UP000500857"/>
    </source>
</evidence>